<dbReference type="Proteomes" id="UP000556329">
    <property type="component" value="Unassembled WGS sequence"/>
</dbReference>
<comment type="caution">
    <text evidence="1">The sequence shown here is derived from an EMBL/GenBank/DDBJ whole genome shotgun (WGS) entry which is preliminary data.</text>
</comment>
<sequence>MPLANPGGSGRSCLSIMRGTIDRLAVVRQVLKAAGGICISSGLTPKTASGFRAELVWDL</sequence>
<reference evidence="1 2" key="1">
    <citation type="submission" date="2020-08" db="EMBL/GenBank/DDBJ databases">
        <title>Genomic Encyclopedia of Type Strains, Phase IV (KMG-IV): sequencing the most valuable type-strain genomes for metagenomic binning, comparative biology and taxonomic classification.</title>
        <authorList>
            <person name="Goeker M."/>
        </authorList>
    </citation>
    <scope>NUCLEOTIDE SEQUENCE [LARGE SCALE GENOMIC DNA]</scope>
    <source>
        <strain evidence="1 2">DSM 100039</strain>
    </source>
</reference>
<accession>A0A841PMF6</accession>
<organism evidence="1 2">
    <name type="scientific">Mesorhizobium sangaii</name>
    <dbReference type="NCBI Taxonomy" id="505389"/>
    <lineage>
        <taxon>Bacteria</taxon>
        <taxon>Pseudomonadati</taxon>
        <taxon>Pseudomonadota</taxon>
        <taxon>Alphaproteobacteria</taxon>
        <taxon>Hyphomicrobiales</taxon>
        <taxon>Phyllobacteriaceae</taxon>
        <taxon>Mesorhizobium</taxon>
    </lineage>
</organism>
<name>A0A841PMF6_9HYPH</name>
<gene>
    <name evidence="1" type="ORF">HNQ71_003953</name>
</gene>
<evidence type="ECO:0000313" key="2">
    <source>
        <dbReference type="Proteomes" id="UP000556329"/>
    </source>
</evidence>
<evidence type="ECO:0000313" key="1">
    <source>
        <dbReference type="EMBL" id="MBB6411279.1"/>
    </source>
</evidence>
<dbReference type="EMBL" id="JACHEF010000003">
    <property type="protein sequence ID" value="MBB6411279.1"/>
    <property type="molecule type" value="Genomic_DNA"/>
</dbReference>
<protein>
    <submittedName>
        <fullName evidence="1">Uncharacterized protein</fullName>
    </submittedName>
</protein>
<keyword evidence="2" id="KW-1185">Reference proteome</keyword>
<dbReference type="AlphaFoldDB" id="A0A841PMF6"/>
<proteinExistence type="predicted"/>